<proteinExistence type="inferred from homology"/>
<evidence type="ECO:0000313" key="7">
    <source>
        <dbReference type="EMBL" id="AMY11564.1"/>
    </source>
</evidence>
<dbReference type="KEGG" id="abac:LuPra_04815"/>
<dbReference type="InterPro" id="IPR005151">
    <property type="entry name" value="Tail-specific_protease"/>
</dbReference>
<dbReference type="SMART" id="SM00245">
    <property type="entry name" value="TSPc"/>
    <property type="match status" value="1"/>
</dbReference>
<sequence length="540" mass="59604">MQKNRALPAVLFAVAVSALVGGVLGRRAQATSDPLTDRYRVFTAALAAVEQEYVEDVESDRLVYSAISGMLQTLDPHSSFLDPRAYAQMRERQEGRYYGLGISISPIDGDITVMSLFEGSPAYKKGIRRGDVIARIEGQDTKGWTSDQAVKQLRGPKGTQVKVGLRREGYAELIDLAVERDEVNIPTLKGVFMIGNETGYIRLNDFSETTDRDLGDALETLTGKGMKRLLLDIRDNPGGPLDQAIKVSDRFLPKGDMVVYTRGRTRNSDQDYRASEPGDFGAMPIVVLVNRNSASASEIVSGALQDHDRALIVGEKTFGKALVQSVYRISEGAGLALTTARYFTPSGRLIQRPWDGTFDEYLTYSLREQKADEPHDPANLKLTDAGRKVYGGGGIQPDKYIAGPVEGFNPSRFGRALWARQIFADYAARYTAQGDTRIKGHGQTRTVSRGFAVDDGMVADFRTYLESRKVRMDEAAFTADNQFIRAMIQYDIDLALFGVEEARRNLIARDPQAQFALQQFDEAARLPHMKAGATASRQAP</sequence>
<dbReference type="Pfam" id="PF00595">
    <property type="entry name" value="PDZ"/>
    <property type="match status" value="1"/>
</dbReference>
<comment type="similarity">
    <text evidence="1 5">Belongs to the peptidase S41A family.</text>
</comment>
<dbReference type="EMBL" id="CP015136">
    <property type="protein sequence ID" value="AMY11564.1"/>
    <property type="molecule type" value="Genomic_DNA"/>
</dbReference>
<dbReference type="PATRIC" id="fig|1813736.3.peg.5072"/>
<name>A0A143PUR7_LUTPR</name>
<evidence type="ECO:0000313" key="8">
    <source>
        <dbReference type="Proteomes" id="UP000076079"/>
    </source>
</evidence>
<evidence type="ECO:0000256" key="3">
    <source>
        <dbReference type="ARBA" id="ARBA00022801"/>
    </source>
</evidence>
<evidence type="ECO:0000256" key="5">
    <source>
        <dbReference type="RuleBase" id="RU004404"/>
    </source>
</evidence>
<gene>
    <name evidence="7" type="primary">ctpA</name>
    <name evidence="7" type="ORF">LuPra_04815</name>
</gene>
<keyword evidence="3 5" id="KW-0378">Hydrolase</keyword>
<dbReference type="EC" id="3.4.21.102" evidence="7"/>
<dbReference type="GO" id="GO:0006508">
    <property type="term" value="P:proteolysis"/>
    <property type="evidence" value="ECO:0007669"/>
    <property type="project" value="UniProtKB-KW"/>
</dbReference>
<evidence type="ECO:0000259" key="6">
    <source>
        <dbReference type="PROSITE" id="PS50106"/>
    </source>
</evidence>
<dbReference type="AlphaFoldDB" id="A0A143PUR7"/>
<dbReference type="Gene3D" id="2.30.42.10">
    <property type="match status" value="1"/>
</dbReference>
<dbReference type="Gene3D" id="3.90.226.10">
    <property type="entry name" value="2-enoyl-CoA Hydratase, Chain A, domain 1"/>
    <property type="match status" value="1"/>
</dbReference>
<reference evidence="7 8" key="1">
    <citation type="journal article" date="2016" name="Genome Announc.">
        <title>First Complete Genome Sequence of a Subdivision 6 Acidobacterium Strain.</title>
        <authorList>
            <person name="Huang S."/>
            <person name="Vieira S."/>
            <person name="Bunk B."/>
            <person name="Riedel T."/>
            <person name="Sproer C."/>
            <person name="Overmann J."/>
        </authorList>
    </citation>
    <scope>NUCLEOTIDE SEQUENCE [LARGE SCALE GENOMIC DNA]</scope>
    <source>
        <strain evidence="8">DSM 100886 HEG_-6_39</strain>
    </source>
</reference>
<dbReference type="FunFam" id="2.30.42.10:FF:000063">
    <property type="entry name" value="Peptidase, S41 family"/>
    <property type="match status" value="1"/>
</dbReference>
<keyword evidence="8" id="KW-1185">Reference proteome</keyword>
<dbReference type="InterPro" id="IPR029045">
    <property type="entry name" value="ClpP/crotonase-like_dom_sf"/>
</dbReference>
<accession>A0A143PUR7</accession>
<dbReference type="CDD" id="cd07560">
    <property type="entry name" value="Peptidase_S41_CPP"/>
    <property type="match status" value="1"/>
</dbReference>
<dbReference type="GO" id="GO:0004252">
    <property type="term" value="F:serine-type endopeptidase activity"/>
    <property type="evidence" value="ECO:0007669"/>
    <property type="project" value="UniProtKB-EC"/>
</dbReference>
<dbReference type="SUPFAM" id="SSF50156">
    <property type="entry name" value="PDZ domain-like"/>
    <property type="match status" value="1"/>
</dbReference>
<evidence type="ECO:0000256" key="1">
    <source>
        <dbReference type="ARBA" id="ARBA00009179"/>
    </source>
</evidence>
<keyword evidence="2 5" id="KW-0645">Protease</keyword>
<dbReference type="SMART" id="SM00228">
    <property type="entry name" value="PDZ"/>
    <property type="match status" value="1"/>
</dbReference>
<dbReference type="OrthoDB" id="9812068at2"/>
<feature type="domain" description="PDZ" evidence="6">
    <location>
        <begin position="86"/>
        <end position="154"/>
    </location>
</feature>
<dbReference type="Pfam" id="PF22694">
    <property type="entry name" value="CtpB_N-like"/>
    <property type="match status" value="1"/>
</dbReference>
<dbReference type="Pfam" id="PF03572">
    <property type="entry name" value="Peptidase_S41"/>
    <property type="match status" value="1"/>
</dbReference>
<evidence type="ECO:0000256" key="2">
    <source>
        <dbReference type="ARBA" id="ARBA00022670"/>
    </source>
</evidence>
<dbReference type="NCBIfam" id="TIGR00225">
    <property type="entry name" value="prc"/>
    <property type="match status" value="1"/>
</dbReference>
<dbReference type="Gene3D" id="3.30.750.44">
    <property type="match status" value="1"/>
</dbReference>
<dbReference type="GO" id="GO:0007165">
    <property type="term" value="P:signal transduction"/>
    <property type="evidence" value="ECO:0007669"/>
    <property type="project" value="TreeGrafter"/>
</dbReference>
<dbReference type="STRING" id="1855912.LuPra_04815"/>
<dbReference type="PANTHER" id="PTHR32060:SF30">
    <property type="entry name" value="CARBOXY-TERMINAL PROCESSING PROTEASE CTPA"/>
    <property type="match status" value="1"/>
</dbReference>
<organism evidence="7 8">
    <name type="scientific">Luteitalea pratensis</name>
    <dbReference type="NCBI Taxonomy" id="1855912"/>
    <lineage>
        <taxon>Bacteria</taxon>
        <taxon>Pseudomonadati</taxon>
        <taxon>Acidobacteriota</taxon>
        <taxon>Vicinamibacteria</taxon>
        <taxon>Vicinamibacterales</taxon>
        <taxon>Vicinamibacteraceae</taxon>
        <taxon>Luteitalea</taxon>
    </lineage>
</organism>
<dbReference type="InterPro" id="IPR004447">
    <property type="entry name" value="Peptidase_S41A"/>
</dbReference>
<dbReference type="SUPFAM" id="SSF52096">
    <property type="entry name" value="ClpP/crotonase"/>
    <property type="match status" value="1"/>
</dbReference>
<dbReference type="PROSITE" id="PS50106">
    <property type="entry name" value="PDZ"/>
    <property type="match status" value="1"/>
</dbReference>
<dbReference type="InterPro" id="IPR001478">
    <property type="entry name" value="PDZ"/>
</dbReference>
<dbReference type="PANTHER" id="PTHR32060">
    <property type="entry name" value="TAIL-SPECIFIC PROTEASE"/>
    <property type="match status" value="1"/>
</dbReference>
<dbReference type="GO" id="GO:0030288">
    <property type="term" value="C:outer membrane-bounded periplasmic space"/>
    <property type="evidence" value="ECO:0007669"/>
    <property type="project" value="TreeGrafter"/>
</dbReference>
<dbReference type="Proteomes" id="UP000076079">
    <property type="component" value="Chromosome"/>
</dbReference>
<dbReference type="InterPro" id="IPR055210">
    <property type="entry name" value="CtpA/B_N"/>
</dbReference>
<dbReference type="InterPro" id="IPR036034">
    <property type="entry name" value="PDZ_sf"/>
</dbReference>
<dbReference type="CDD" id="cd06782">
    <property type="entry name" value="cpPDZ_CPP-like"/>
    <property type="match status" value="1"/>
</dbReference>
<protein>
    <submittedName>
        <fullName evidence="7">Carboxy-terminal processing protease CtpA</fullName>
        <ecNumber evidence="7">3.4.21.102</ecNumber>
    </submittedName>
</protein>
<reference evidence="8" key="2">
    <citation type="submission" date="2016-04" db="EMBL/GenBank/DDBJ databases">
        <title>First Complete Genome Sequence of a Subdivision 6 Acidobacterium.</title>
        <authorList>
            <person name="Huang S."/>
            <person name="Vieira S."/>
            <person name="Bunk B."/>
            <person name="Riedel T."/>
            <person name="Sproeer C."/>
            <person name="Overmann J."/>
        </authorList>
    </citation>
    <scope>NUCLEOTIDE SEQUENCE [LARGE SCALE GENOMIC DNA]</scope>
    <source>
        <strain evidence="8">DSM 100886 HEG_-6_39</strain>
    </source>
</reference>
<dbReference type="RefSeq" id="WP_110173104.1">
    <property type="nucleotide sequence ID" value="NZ_CP015136.1"/>
</dbReference>
<keyword evidence="4 5" id="KW-0720">Serine protease</keyword>
<evidence type="ECO:0000256" key="4">
    <source>
        <dbReference type="ARBA" id="ARBA00022825"/>
    </source>
</evidence>